<reference evidence="6 7" key="1">
    <citation type="submission" date="2019-02" db="EMBL/GenBank/DDBJ databases">
        <title>Deep-cultivation of Planctomycetes and their phenomic and genomic characterization uncovers novel biology.</title>
        <authorList>
            <person name="Wiegand S."/>
            <person name="Jogler M."/>
            <person name="Boedeker C."/>
            <person name="Pinto D."/>
            <person name="Vollmers J."/>
            <person name="Rivas-Marin E."/>
            <person name="Kohn T."/>
            <person name="Peeters S.H."/>
            <person name="Heuer A."/>
            <person name="Rast P."/>
            <person name="Oberbeckmann S."/>
            <person name="Bunk B."/>
            <person name="Jeske O."/>
            <person name="Meyerdierks A."/>
            <person name="Storesund J.E."/>
            <person name="Kallscheuer N."/>
            <person name="Luecker S."/>
            <person name="Lage O.M."/>
            <person name="Pohl T."/>
            <person name="Merkel B.J."/>
            <person name="Hornburger P."/>
            <person name="Mueller R.-W."/>
            <person name="Bruemmer F."/>
            <person name="Labrenz M."/>
            <person name="Spormann A.M."/>
            <person name="Op Den Camp H."/>
            <person name="Overmann J."/>
            <person name="Amann R."/>
            <person name="Jetten M.S.M."/>
            <person name="Mascher T."/>
            <person name="Medema M.H."/>
            <person name="Devos D.P."/>
            <person name="Kaster A.-K."/>
            <person name="Ovreas L."/>
            <person name="Rohde M."/>
            <person name="Galperin M.Y."/>
            <person name="Jogler C."/>
        </authorList>
    </citation>
    <scope>NUCLEOTIDE SEQUENCE [LARGE SCALE GENOMIC DNA]</scope>
    <source>
        <strain evidence="6 7">Poly59</strain>
    </source>
</reference>
<keyword evidence="1" id="KW-0479">Metal-binding</keyword>
<proteinExistence type="predicted"/>
<keyword evidence="4" id="KW-0472">Membrane</keyword>
<feature type="domain" description="RanBP2-type" evidence="5">
    <location>
        <begin position="78"/>
        <end position="107"/>
    </location>
</feature>
<dbReference type="InterPro" id="IPR018551">
    <property type="entry name" value="DUF2007"/>
</dbReference>
<accession>A0A5C6F0A3</accession>
<dbReference type="SUPFAM" id="SSF90209">
    <property type="entry name" value="Ran binding protein zinc finger-like"/>
    <property type="match status" value="1"/>
</dbReference>
<dbReference type="OrthoDB" id="9814654at2"/>
<organism evidence="6 7">
    <name type="scientific">Rubripirellula reticaptiva</name>
    <dbReference type="NCBI Taxonomy" id="2528013"/>
    <lineage>
        <taxon>Bacteria</taxon>
        <taxon>Pseudomonadati</taxon>
        <taxon>Planctomycetota</taxon>
        <taxon>Planctomycetia</taxon>
        <taxon>Pirellulales</taxon>
        <taxon>Pirellulaceae</taxon>
        <taxon>Rubripirellula</taxon>
    </lineage>
</organism>
<evidence type="ECO:0000256" key="4">
    <source>
        <dbReference type="SAM" id="Phobius"/>
    </source>
</evidence>
<dbReference type="PROSITE" id="PS01358">
    <property type="entry name" value="ZF_RANBP2_1"/>
    <property type="match status" value="1"/>
</dbReference>
<evidence type="ECO:0000313" key="6">
    <source>
        <dbReference type="EMBL" id="TWU55303.1"/>
    </source>
</evidence>
<keyword evidence="3" id="KW-0862">Zinc</keyword>
<gene>
    <name evidence="6" type="ORF">Poly59_16000</name>
</gene>
<dbReference type="InterPro" id="IPR001876">
    <property type="entry name" value="Znf_RanBP2"/>
</dbReference>
<dbReference type="InterPro" id="IPR011322">
    <property type="entry name" value="N-reg_PII-like_a/b"/>
</dbReference>
<keyword evidence="2" id="KW-0863">Zinc-finger</keyword>
<dbReference type="PROSITE" id="PS50199">
    <property type="entry name" value="ZF_RANBP2_2"/>
    <property type="match status" value="1"/>
</dbReference>
<evidence type="ECO:0000256" key="2">
    <source>
        <dbReference type="ARBA" id="ARBA00022771"/>
    </source>
</evidence>
<dbReference type="Proteomes" id="UP000317977">
    <property type="component" value="Unassembled WGS sequence"/>
</dbReference>
<dbReference type="RefSeq" id="WP_146533517.1">
    <property type="nucleotide sequence ID" value="NZ_SJPX01000002.1"/>
</dbReference>
<dbReference type="Gene3D" id="3.30.70.790">
    <property type="entry name" value="UreE, C-terminal domain"/>
    <property type="match status" value="1"/>
</dbReference>
<name>A0A5C6F0A3_9BACT</name>
<evidence type="ECO:0000259" key="5">
    <source>
        <dbReference type="PROSITE" id="PS50199"/>
    </source>
</evidence>
<feature type="transmembrane region" description="Helical" evidence="4">
    <location>
        <begin position="225"/>
        <end position="245"/>
    </location>
</feature>
<dbReference type="Pfam" id="PF09413">
    <property type="entry name" value="DUF2007"/>
    <property type="match status" value="1"/>
</dbReference>
<dbReference type="EMBL" id="SJPX01000002">
    <property type="protein sequence ID" value="TWU55303.1"/>
    <property type="molecule type" value="Genomic_DNA"/>
</dbReference>
<sequence length="246" mass="27195">MTRLTRTLRGFSDVFEAEIIRDRLAAANIRAFVTGTDMATALSLGGAATSNGVRLEVANDDYDRAVATLADDEKRLREAGDWQCGRCSEPNEASFEVCWSCNKPRSDDDKRTRFLDTQTDTTESAAEGFGDIEVVAPDASSLDDRNPYRPVLVDESAGKDTKSRNPDAVVVTNEELDDQVRRVMVAAAASTMLLPPVSTVYVVSLLWRLPKTAYQDPSRRQRIQIAWWITMLGGFIGVGYLLIFFG</sequence>
<evidence type="ECO:0000256" key="3">
    <source>
        <dbReference type="ARBA" id="ARBA00022833"/>
    </source>
</evidence>
<dbReference type="AlphaFoldDB" id="A0A5C6F0A3"/>
<keyword evidence="4" id="KW-0812">Transmembrane</keyword>
<feature type="transmembrane region" description="Helical" evidence="4">
    <location>
        <begin position="183"/>
        <end position="205"/>
    </location>
</feature>
<dbReference type="GO" id="GO:0008270">
    <property type="term" value="F:zinc ion binding"/>
    <property type="evidence" value="ECO:0007669"/>
    <property type="project" value="UniProtKB-KW"/>
</dbReference>
<protein>
    <recommendedName>
        <fullName evidence="5">RanBP2-type domain-containing protein</fullName>
    </recommendedName>
</protein>
<evidence type="ECO:0000313" key="7">
    <source>
        <dbReference type="Proteomes" id="UP000317977"/>
    </source>
</evidence>
<comment type="caution">
    <text evidence="6">The sequence shown here is derived from an EMBL/GenBank/DDBJ whole genome shotgun (WGS) entry which is preliminary data.</text>
</comment>
<dbReference type="InterPro" id="IPR036443">
    <property type="entry name" value="Znf_RanBP2_sf"/>
</dbReference>
<evidence type="ECO:0000256" key="1">
    <source>
        <dbReference type="ARBA" id="ARBA00022723"/>
    </source>
</evidence>
<keyword evidence="7" id="KW-1185">Reference proteome</keyword>
<dbReference type="SUPFAM" id="SSF54913">
    <property type="entry name" value="GlnB-like"/>
    <property type="match status" value="1"/>
</dbReference>
<keyword evidence="4" id="KW-1133">Transmembrane helix</keyword>